<evidence type="ECO:0000313" key="3">
    <source>
        <dbReference type="Proteomes" id="UP001147752"/>
    </source>
</evidence>
<gene>
    <name evidence="2" type="ORF">N7517_005594</name>
</gene>
<dbReference type="RefSeq" id="XP_056579574.1">
    <property type="nucleotide sequence ID" value="XM_056723324.1"/>
</dbReference>
<comment type="caution">
    <text evidence="2">The sequence shown here is derived from an EMBL/GenBank/DDBJ whole genome shotgun (WGS) entry which is preliminary data.</text>
</comment>
<dbReference type="EMBL" id="JAPZBT010000002">
    <property type="protein sequence ID" value="KAJ5373588.1"/>
    <property type="molecule type" value="Genomic_DNA"/>
</dbReference>
<evidence type="ECO:0000313" key="2">
    <source>
        <dbReference type="EMBL" id="KAJ5373588.1"/>
    </source>
</evidence>
<reference evidence="2" key="2">
    <citation type="journal article" date="2023" name="IMA Fungus">
        <title>Comparative genomic study of the Penicillium genus elucidates a diverse pangenome and 15 lateral gene transfer events.</title>
        <authorList>
            <person name="Petersen C."/>
            <person name="Sorensen T."/>
            <person name="Nielsen M.R."/>
            <person name="Sondergaard T.E."/>
            <person name="Sorensen J.L."/>
            <person name="Fitzpatrick D.A."/>
            <person name="Frisvad J.C."/>
            <person name="Nielsen K.L."/>
        </authorList>
    </citation>
    <scope>NUCLEOTIDE SEQUENCE</scope>
    <source>
        <strain evidence="2">IBT 3081</strain>
    </source>
</reference>
<dbReference type="Proteomes" id="UP001147752">
    <property type="component" value="Unassembled WGS sequence"/>
</dbReference>
<dbReference type="GeneID" id="81462507"/>
<dbReference type="OrthoDB" id="4324954at2759"/>
<reference evidence="2" key="1">
    <citation type="submission" date="2022-12" db="EMBL/GenBank/DDBJ databases">
        <authorList>
            <person name="Petersen C."/>
        </authorList>
    </citation>
    <scope>NUCLEOTIDE SEQUENCE</scope>
    <source>
        <strain evidence="2">IBT 3081</strain>
    </source>
</reference>
<feature type="coiled-coil region" evidence="1">
    <location>
        <begin position="19"/>
        <end position="53"/>
    </location>
</feature>
<evidence type="ECO:0000256" key="1">
    <source>
        <dbReference type="SAM" id="Coils"/>
    </source>
</evidence>
<keyword evidence="3" id="KW-1185">Reference proteome</keyword>
<sequence length="86" mass="10350">MFDSFGNFKPVRDYKREDRRLFEQEEEHIEVKLRALEKAKDNTNARHEHEKDLERIGANIFVLTELLRNAEVQLPQRPLKKIYGQI</sequence>
<protein>
    <submittedName>
        <fullName evidence="2">Uncharacterized protein</fullName>
    </submittedName>
</protein>
<proteinExistence type="predicted"/>
<name>A0A9W9SCF6_9EURO</name>
<organism evidence="2 3">
    <name type="scientific">Penicillium concentricum</name>
    <dbReference type="NCBI Taxonomy" id="293559"/>
    <lineage>
        <taxon>Eukaryota</taxon>
        <taxon>Fungi</taxon>
        <taxon>Dikarya</taxon>
        <taxon>Ascomycota</taxon>
        <taxon>Pezizomycotina</taxon>
        <taxon>Eurotiomycetes</taxon>
        <taxon>Eurotiomycetidae</taxon>
        <taxon>Eurotiales</taxon>
        <taxon>Aspergillaceae</taxon>
        <taxon>Penicillium</taxon>
    </lineage>
</organism>
<accession>A0A9W9SCF6</accession>
<keyword evidence="1" id="KW-0175">Coiled coil</keyword>
<dbReference type="AlphaFoldDB" id="A0A9W9SCF6"/>